<dbReference type="PROSITE" id="PS51272">
    <property type="entry name" value="SLH"/>
    <property type="match status" value="3"/>
</dbReference>
<comment type="caution">
    <text evidence="4">The sequence shown here is derived from an EMBL/GenBank/DDBJ whole genome shotgun (WGS) entry which is preliminary data.</text>
</comment>
<feature type="compositionally biased region" description="Low complexity" evidence="1">
    <location>
        <begin position="36"/>
        <end position="62"/>
    </location>
</feature>
<evidence type="ECO:0000259" key="3">
    <source>
        <dbReference type="PROSITE" id="PS51272"/>
    </source>
</evidence>
<dbReference type="PANTHER" id="PTHR46825">
    <property type="entry name" value="D-ALANYL-D-ALANINE-CARBOXYPEPTIDASE/ENDOPEPTIDASE AMPH"/>
    <property type="match status" value="1"/>
</dbReference>
<evidence type="ECO:0000313" key="4">
    <source>
        <dbReference type="EMBL" id="MBB6694518.1"/>
    </source>
</evidence>
<dbReference type="InterPro" id="IPR050491">
    <property type="entry name" value="AmpC-like"/>
</dbReference>
<dbReference type="Gene3D" id="3.40.710.10">
    <property type="entry name" value="DD-peptidase/beta-lactamase superfamily"/>
    <property type="match status" value="1"/>
</dbReference>
<keyword evidence="5" id="KW-1185">Reference proteome</keyword>
<proteinExistence type="predicted"/>
<evidence type="ECO:0000256" key="2">
    <source>
        <dbReference type="SAM" id="SignalP"/>
    </source>
</evidence>
<dbReference type="EMBL" id="JACJVR010000096">
    <property type="protein sequence ID" value="MBB6694518.1"/>
    <property type="molecule type" value="Genomic_DNA"/>
</dbReference>
<evidence type="ECO:0000256" key="1">
    <source>
        <dbReference type="SAM" id="MobiDB-lite"/>
    </source>
</evidence>
<feature type="region of interest" description="Disordered" evidence="1">
    <location>
        <begin position="36"/>
        <end position="83"/>
    </location>
</feature>
<dbReference type="Proteomes" id="UP000553776">
    <property type="component" value="Unassembled WGS sequence"/>
</dbReference>
<dbReference type="PANTHER" id="PTHR46825:SF9">
    <property type="entry name" value="BETA-LACTAMASE-RELATED DOMAIN-CONTAINING PROTEIN"/>
    <property type="match status" value="1"/>
</dbReference>
<accession>A0A841U619</accession>
<dbReference type="InterPro" id="IPR001466">
    <property type="entry name" value="Beta-lactam-related"/>
</dbReference>
<dbReference type="AlphaFoldDB" id="A0A841U619"/>
<dbReference type="GO" id="GO:0016787">
    <property type="term" value="F:hydrolase activity"/>
    <property type="evidence" value="ECO:0007669"/>
    <property type="project" value="UniProtKB-KW"/>
</dbReference>
<dbReference type="RefSeq" id="WP_185138481.1">
    <property type="nucleotide sequence ID" value="NZ_JACJVR010000096.1"/>
</dbReference>
<feature type="signal peptide" evidence="2">
    <location>
        <begin position="1"/>
        <end position="33"/>
    </location>
</feature>
<dbReference type="Pfam" id="PF00395">
    <property type="entry name" value="SLH"/>
    <property type="match status" value="2"/>
</dbReference>
<dbReference type="InterPro" id="IPR012338">
    <property type="entry name" value="Beta-lactam/transpept-like"/>
</dbReference>
<feature type="domain" description="SLH" evidence="3">
    <location>
        <begin position="581"/>
        <end position="644"/>
    </location>
</feature>
<feature type="compositionally biased region" description="Pro residues" evidence="1">
    <location>
        <begin position="63"/>
        <end position="76"/>
    </location>
</feature>
<evidence type="ECO:0000313" key="5">
    <source>
        <dbReference type="Proteomes" id="UP000553776"/>
    </source>
</evidence>
<organism evidence="4 5">
    <name type="scientific">Cohnella xylanilytica</name>
    <dbReference type="NCBI Taxonomy" id="557555"/>
    <lineage>
        <taxon>Bacteria</taxon>
        <taxon>Bacillati</taxon>
        <taxon>Bacillota</taxon>
        <taxon>Bacilli</taxon>
        <taxon>Bacillales</taxon>
        <taxon>Paenibacillaceae</taxon>
        <taxon>Cohnella</taxon>
    </lineage>
</organism>
<reference evidence="4 5" key="1">
    <citation type="submission" date="2020-08" db="EMBL/GenBank/DDBJ databases">
        <title>Cohnella phylogeny.</title>
        <authorList>
            <person name="Dunlap C."/>
        </authorList>
    </citation>
    <scope>NUCLEOTIDE SEQUENCE [LARGE SCALE GENOMIC DNA]</scope>
    <source>
        <strain evidence="4 5">DSM 25239</strain>
    </source>
</reference>
<name>A0A841U619_9BACL</name>
<feature type="domain" description="SLH" evidence="3">
    <location>
        <begin position="522"/>
        <end position="580"/>
    </location>
</feature>
<keyword evidence="2" id="KW-0732">Signal</keyword>
<protein>
    <submittedName>
        <fullName evidence="4">Serine hydrolase</fullName>
    </submittedName>
</protein>
<dbReference type="SUPFAM" id="SSF56601">
    <property type="entry name" value="beta-lactamase/transpeptidase-like"/>
    <property type="match status" value="1"/>
</dbReference>
<feature type="chain" id="PRO_5032734414" evidence="2">
    <location>
        <begin position="34"/>
        <end position="704"/>
    </location>
</feature>
<feature type="domain" description="SLH" evidence="3">
    <location>
        <begin position="645"/>
        <end position="704"/>
    </location>
</feature>
<sequence>MRIFTHASLHSPRRKLLAAVLSAAMIFPSAAYAAESGPSSPSAQSVPSAQSETSSLSSTLSPSAPPAPSALPPGPSDPREVESFLDGFFDRPDIRPSLAGAVVAVVQDDRALLTKGYGYADAISRAPVDPDATLFRLASISKTFTAAAVMQLAEQGKVDLDADVGGYLNGLSIPNDTGAPLTLKHLMTHTSGFDRTEAAADEGEPEEVYPLADFVKDNAPSVVRRPGEAFRYDNYAYNLLGYIVQNVAGQPFEKVEADRIFAPLGMKNSSFVLTPDIRKRLATPHDGAGEPLPQYATFPNDSPDGGLISTGSDMARFMIAMLNGGKLGAVSFLSERSVREMERLSVSIHPDIPGVGYGFESTYPNLANGQYVVDKGGAATGFQSHLWLLPERRTGLFVALNGVRNARTIQSELFKSFMDHYYPTTKPSGESEPSVSQTKEQLARLEGIYRDLRLPMWHYDVSATDGGLIVTDSYGEHRLKQVKELLFEDEDGRRAAFKENGRGNIAYFAYNKADSWSEKLPEPKLYDDVPADHPYAKYIYYVRQQGLLDKEDARAYRPERPITRAQFVGQLMGLADTPLSEEPVLFRDAANSPYAAEIQTALEFGLVSGTARGAFEPDRPITRQEAAVVLSRALLLLFGSIGAEPLPAKLKGDTDAWALEGVQTAVARGYYGPEAVKDASGAIDYRSKQPLLRQEAAAMFYRFP</sequence>
<dbReference type="Pfam" id="PF00144">
    <property type="entry name" value="Beta-lactamase"/>
    <property type="match status" value="1"/>
</dbReference>
<keyword evidence="4" id="KW-0378">Hydrolase</keyword>
<dbReference type="InterPro" id="IPR001119">
    <property type="entry name" value="SLH_dom"/>
</dbReference>
<gene>
    <name evidence="4" type="ORF">H7B90_24285</name>
</gene>